<keyword evidence="1" id="KW-1133">Transmembrane helix</keyword>
<name>A0A444W729_9FLAO</name>
<keyword evidence="3" id="KW-1185">Reference proteome</keyword>
<protein>
    <submittedName>
        <fullName evidence="2">Uncharacterized protein</fullName>
    </submittedName>
</protein>
<evidence type="ECO:0000256" key="1">
    <source>
        <dbReference type="SAM" id="Phobius"/>
    </source>
</evidence>
<keyword evidence="1" id="KW-0472">Membrane</keyword>
<proteinExistence type="predicted"/>
<keyword evidence="1" id="KW-0812">Transmembrane</keyword>
<evidence type="ECO:0000313" key="2">
    <source>
        <dbReference type="EMBL" id="RYJ41685.1"/>
    </source>
</evidence>
<gene>
    <name evidence="2" type="ORF">NU09_2610</name>
</gene>
<feature type="transmembrane region" description="Helical" evidence="1">
    <location>
        <begin position="90"/>
        <end position="108"/>
    </location>
</feature>
<organism evidence="2 3">
    <name type="scientific">Flavobacterium beibuense</name>
    <dbReference type="NCBI Taxonomy" id="657326"/>
    <lineage>
        <taxon>Bacteria</taxon>
        <taxon>Pseudomonadati</taxon>
        <taxon>Bacteroidota</taxon>
        <taxon>Flavobacteriia</taxon>
        <taxon>Flavobacteriales</taxon>
        <taxon>Flavobacteriaceae</taxon>
        <taxon>Flavobacterium</taxon>
    </lineage>
</organism>
<dbReference type="RefSeq" id="WP_129751706.1">
    <property type="nucleotide sequence ID" value="NZ_JUIW01000009.1"/>
</dbReference>
<feature type="transmembrane region" description="Helical" evidence="1">
    <location>
        <begin position="66"/>
        <end position="84"/>
    </location>
</feature>
<dbReference type="EMBL" id="JUIW01000009">
    <property type="protein sequence ID" value="RYJ41685.1"/>
    <property type="molecule type" value="Genomic_DNA"/>
</dbReference>
<sequence length="121" mass="13916">MKKKVIRRLEILLHILTSVILLLKGFDQLAKTIYFPAVILISLGLLVMLLNLFWRKLRVKPKEARTACYYIETPALLLISYIIHLEGVHTVPYAFFIASLLYAAVGFISSNKSKKITRHNF</sequence>
<feature type="transmembrane region" description="Helical" evidence="1">
    <location>
        <begin position="9"/>
        <end position="26"/>
    </location>
</feature>
<evidence type="ECO:0000313" key="3">
    <source>
        <dbReference type="Proteomes" id="UP000289775"/>
    </source>
</evidence>
<dbReference type="Proteomes" id="UP000289775">
    <property type="component" value="Unassembled WGS sequence"/>
</dbReference>
<comment type="caution">
    <text evidence="2">The sequence shown here is derived from an EMBL/GenBank/DDBJ whole genome shotgun (WGS) entry which is preliminary data.</text>
</comment>
<feature type="transmembrane region" description="Helical" evidence="1">
    <location>
        <begin position="32"/>
        <end position="54"/>
    </location>
</feature>
<dbReference type="OrthoDB" id="1363228at2"/>
<reference evidence="2 3" key="1">
    <citation type="submission" date="2014-12" db="EMBL/GenBank/DDBJ databases">
        <title>Genome sequence of Flavobacterium beibuense RSKm HC5.</title>
        <authorList>
            <person name="Kim J.F."/>
            <person name="Song J.Y."/>
            <person name="Kwak M.-J."/>
            <person name="Lee S.-W."/>
        </authorList>
    </citation>
    <scope>NUCLEOTIDE SEQUENCE [LARGE SCALE GENOMIC DNA]</scope>
    <source>
        <strain evidence="2 3">RSKm HC5</strain>
    </source>
</reference>
<dbReference type="AlphaFoldDB" id="A0A444W729"/>
<accession>A0A444W729</accession>